<feature type="domain" description="PiggyBac transposable element-derived protein" evidence="1">
    <location>
        <begin position="10"/>
        <end position="46"/>
    </location>
</feature>
<sequence length="53" mass="5959">LSNSEPCIYYVVYMDNVFATIPLFETLQRKGIDVCGTTHVNGLKYSLSLKSND</sequence>
<evidence type="ECO:0000259" key="1">
    <source>
        <dbReference type="Pfam" id="PF13843"/>
    </source>
</evidence>
<dbReference type="InterPro" id="IPR029526">
    <property type="entry name" value="PGBD"/>
</dbReference>
<organism evidence="2 3">
    <name type="scientific">Choiromyces venosus 120613-1</name>
    <dbReference type="NCBI Taxonomy" id="1336337"/>
    <lineage>
        <taxon>Eukaryota</taxon>
        <taxon>Fungi</taxon>
        <taxon>Dikarya</taxon>
        <taxon>Ascomycota</taxon>
        <taxon>Pezizomycotina</taxon>
        <taxon>Pezizomycetes</taxon>
        <taxon>Pezizales</taxon>
        <taxon>Tuberaceae</taxon>
        <taxon>Choiromyces</taxon>
    </lineage>
</organism>
<evidence type="ECO:0000313" key="2">
    <source>
        <dbReference type="EMBL" id="RPB00319.1"/>
    </source>
</evidence>
<gene>
    <name evidence="2" type="ORF">L873DRAFT_1681026</name>
</gene>
<reference evidence="2 3" key="1">
    <citation type="journal article" date="2018" name="Nat. Ecol. Evol.">
        <title>Pezizomycetes genomes reveal the molecular basis of ectomycorrhizal truffle lifestyle.</title>
        <authorList>
            <person name="Murat C."/>
            <person name="Payen T."/>
            <person name="Noel B."/>
            <person name="Kuo A."/>
            <person name="Morin E."/>
            <person name="Chen J."/>
            <person name="Kohler A."/>
            <person name="Krizsan K."/>
            <person name="Balestrini R."/>
            <person name="Da Silva C."/>
            <person name="Montanini B."/>
            <person name="Hainaut M."/>
            <person name="Levati E."/>
            <person name="Barry K.W."/>
            <person name="Belfiori B."/>
            <person name="Cichocki N."/>
            <person name="Clum A."/>
            <person name="Dockter R.B."/>
            <person name="Fauchery L."/>
            <person name="Guy J."/>
            <person name="Iotti M."/>
            <person name="Le Tacon F."/>
            <person name="Lindquist E.A."/>
            <person name="Lipzen A."/>
            <person name="Malagnac F."/>
            <person name="Mello A."/>
            <person name="Molinier V."/>
            <person name="Miyauchi S."/>
            <person name="Poulain J."/>
            <person name="Riccioni C."/>
            <person name="Rubini A."/>
            <person name="Sitrit Y."/>
            <person name="Splivallo R."/>
            <person name="Traeger S."/>
            <person name="Wang M."/>
            <person name="Zifcakova L."/>
            <person name="Wipf D."/>
            <person name="Zambonelli A."/>
            <person name="Paolocci F."/>
            <person name="Nowrousian M."/>
            <person name="Ottonello S."/>
            <person name="Baldrian P."/>
            <person name="Spatafora J.W."/>
            <person name="Henrissat B."/>
            <person name="Nagy L.G."/>
            <person name="Aury J.M."/>
            <person name="Wincker P."/>
            <person name="Grigoriev I.V."/>
            <person name="Bonfante P."/>
            <person name="Martin F.M."/>
        </authorList>
    </citation>
    <scope>NUCLEOTIDE SEQUENCE [LARGE SCALE GENOMIC DNA]</scope>
    <source>
        <strain evidence="2 3">120613-1</strain>
    </source>
</reference>
<dbReference type="AlphaFoldDB" id="A0A3N4JTG8"/>
<name>A0A3N4JTG8_9PEZI</name>
<dbReference type="EMBL" id="ML120381">
    <property type="protein sequence ID" value="RPB00319.1"/>
    <property type="molecule type" value="Genomic_DNA"/>
</dbReference>
<dbReference type="Proteomes" id="UP000276215">
    <property type="component" value="Unassembled WGS sequence"/>
</dbReference>
<accession>A0A3N4JTG8</accession>
<dbReference type="Pfam" id="PF13843">
    <property type="entry name" value="DDE_Tnp_1_7"/>
    <property type="match status" value="1"/>
</dbReference>
<proteinExistence type="predicted"/>
<keyword evidence="3" id="KW-1185">Reference proteome</keyword>
<feature type="non-terminal residue" evidence="2">
    <location>
        <position position="1"/>
    </location>
</feature>
<protein>
    <recommendedName>
        <fullName evidence="1">PiggyBac transposable element-derived protein domain-containing protein</fullName>
    </recommendedName>
</protein>
<evidence type="ECO:0000313" key="3">
    <source>
        <dbReference type="Proteomes" id="UP000276215"/>
    </source>
</evidence>